<dbReference type="InterPro" id="IPR025736">
    <property type="entry name" value="PucR_C-HTH_dom"/>
</dbReference>
<dbReference type="InterPro" id="IPR051448">
    <property type="entry name" value="CdaR-like_regulators"/>
</dbReference>
<gene>
    <name evidence="5" type="ORF">HYG85_04755</name>
</gene>
<evidence type="ECO:0000313" key="6">
    <source>
        <dbReference type="Proteomes" id="UP000677305"/>
    </source>
</evidence>
<evidence type="ECO:0000256" key="1">
    <source>
        <dbReference type="ARBA" id="ARBA00006754"/>
    </source>
</evidence>
<dbReference type="KEGG" id="vgu:HYG85_04755"/>
<keyword evidence="6" id="KW-1185">Reference proteome</keyword>
<dbReference type="Pfam" id="PF17853">
    <property type="entry name" value="GGDEF_2"/>
    <property type="match status" value="1"/>
</dbReference>
<organism evidence="5 6">
    <name type="scientific">Vallitalea guaymasensis</name>
    <dbReference type="NCBI Taxonomy" id="1185412"/>
    <lineage>
        <taxon>Bacteria</taxon>
        <taxon>Bacillati</taxon>
        <taxon>Bacillota</taxon>
        <taxon>Clostridia</taxon>
        <taxon>Lachnospirales</taxon>
        <taxon>Vallitaleaceae</taxon>
        <taxon>Vallitalea</taxon>
    </lineage>
</organism>
<evidence type="ECO:0000259" key="3">
    <source>
        <dbReference type="Pfam" id="PF13556"/>
    </source>
</evidence>
<feature type="domain" description="PucR C-terminal helix-turn-helix" evidence="3">
    <location>
        <begin position="319"/>
        <end position="370"/>
    </location>
</feature>
<proteinExistence type="inferred from homology"/>
<dbReference type="Gene3D" id="1.10.10.2840">
    <property type="entry name" value="PucR C-terminal helix-turn-helix domain"/>
    <property type="match status" value="1"/>
</dbReference>
<dbReference type="Proteomes" id="UP000677305">
    <property type="component" value="Chromosome"/>
</dbReference>
<dbReference type="InterPro" id="IPR029151">
    <property type="entry name" value="Sensor-like_sf"/>
</dbReference>
<dbReference type="Pfam" id="PF13556">
    <property type="entry name" value="HTH_30"/>
    <property type="match status" value="1"/>
</dbReference>
<feature type="domain" description="Putative sugar diacid recognition" evidence="2">
    <location>
        <begin position="4"/>
        <end position="135"/>
    </location>
</feature>
<reference evidence="5 6" key="1">
    <citation type="submission" date="2020-07" db="EMBL/GenBank/DDBJ databases">
        <title>Vallitalea guaymasensis genome.</title>
        <authorList>
            <person name="Postec A."/>
        </authorList>
    </citation>
    <scope>NUCLEOTIDE SEQUENCE [LARGE SCALE GENOMIC DNA]</scope>
    <source>
        <strain evidence="5 6">Ra1766G1</strain>
    </source>
</reference>
<evidence type="ECO:0000313" key="5">
    <source>
        <dbReference type="EMBL" id="QUH28262.1"/>
    </source>
</evidence>
<dbReference type="SUPFAM" id="SSF103190">
    <property type="entry name" value="Sensory domain-like"/>
    <property type="match status" value="1"/>
</dbReference>
<dbReference type="RefSeq" id="WP_212692515.1">
    <property type="nucleotide sequence ID" value="NZ_CP058561.1"/>
</dbReference>
<dbReference type="PANTHER" id="PTHR33744:SF15">
    <property type="entry name" value="CARBOHYDRATE DIACID REGULATOR"/>
    <property type="match status" value="1"/>
</dbReference>
<dbReference type="InterPro" id="IPR008599">
    <property type="entry name" value="Diacid_rec"/>
</dbReference>
<sequence>MFLKDIAQRIVNLMMEVIDYRNINIMDCDGFILASGEPNRVSTYHKGADDVIKSGKSIEIYPGDVEKFPGAKQGVNLPINIEGKVIGVVGVYGHPDEVRMVAKLVKNSVELALEQYLISEQVNLVKDLNNQMIRKLIFNPISETEEEILCLSKVSHVDLKLRRCAVVIKLDKFSNDEVYESVNAMGEIEKLLTSNNYITNNDFFGIINHYFIIFKDIADEKRSTYIDNILHTLKDKQPFDTRIGLGNSYNDLYGYKKSFNEAVELISISKNVPLDINDFETQAKYLLHKIQTDASEPFIKKLYLSILNENNKVPEWFYKTLDSLFEHNLNLNETAEALFVHKNTLVYRLKKIEQITGLNVNNFYHSVLLYCLYSYINNIDKSN</sequence>
<name>A0A8J8M8C1_9FIRM</name>
<dbReference type="InterPro" id="IPR041522">
    <property type="entry name" value="CdaR_GGDEF"/>
</dbReference>
<accession>A0A8J8M8C1</accession>
<evidence type="ECO:0000259" key="2">
    <source>
        <dbReference type="Pfam" id="PF05651"/>
    </source>
</evidence>
<evidence type="ECO:0000259" key="4">
    <source>
        <dbReference type="Pfam" id="PF17853"/>
    </source>
</evidence>
<dbReference type="Pfam" id="PF05651">
    <property type="entry name" value="Diacid_rec"/>
    <property type="match status" value="1"/>
</dbReference>
<protein>
    <submittedName>
        <fullName evidence="5">Helix-turn-helix domain-containing protein</fullName>
    </submittedName>
</protein>
<comment type="similarity">
    <text evidence="1">Belongs to the CdaR family.</text>
</comment>
<dbReference type="AlphaFoldDB" id="A0A8J8M8C1"/>
<dbReference type="InterPro" id="IPR042070">
    <property type="entry name" value="PucR_C-HTH_sf"/>
</dbReference>
<dbReference type="PANTHER" id="PTHR33744">
    <property type="entry name" value="CARBOHYDRATE DIACID REGULATOR"/>
    <property type="match status" value="1"/>
</dbReference>
<feature type="domain" description="CdaR GGDEF-like" evidence="4">
    <location>
        <begin position="148"/>
        <end position="266"/>
    </location>
</feature>
<dbReference type="EMBL" id="CP058561">
    <property type="protein sequence ID" value="QUH28262.1"/>
    <property type="molecule type" value="Genomic_DNA"/>
</dbReference>